<keyword evidence="1" id="KW-1133">Transmembrane helix</keyword>
<dbReference type="OrthoDB" id="4333031at2"/>
<evidence type="ECO:0000256" key="1">
    <source>
        <dbReference type="SAM" id="Phobius"/>
    </source>
</evidence>
<sequence length="160" mass="16956">MDLPQLLLVGLVLLLGTVGVMVPGVPGTWLVWAGVLWWALHERSAVAWWLLVASTALLLVVQVVKWQLPPRRVRAVGVTRRMAVYAGAGALLGFVVLPVVGAVPGFVGGIYLCERLRLGSHGEAWASVRAVMRSVGTSVLVELLACLMVLGAWTGTVLAG</sequence>
<feature type="transmembrane region" description="Helical" evidence="1">
    <location>
        <begin position="6"/>
        <end position="39"/>
    </location>
</feature>
<name>A0A344TYC6_9ACTN</name>
<reference evidence="2 3" key="1">
    <citation type="submission" date="2018-01" db="EMBL/GenBank/DDBJ databases">
        <title>Draft genome Sequence of streptomyces globosus LZH-48.</title>
        <authorList>
            <person name="Ran K."/>
            <person name="Li Z."/>
            <person name="Wei S."/>
            <person name="Dong R."/>
        </authorList>
    </citation>
    <scope>NUCLEOTIDE SEQUENCE [LARGE SCALE GENOMIC DNA]</scope>
    <source>
        <strain evidence="2 3">LZH-48</strain>
    </source>
</reference>
<dbReference type="Proteomes" id="UP000252004">
    <property type="component" value="Chromosome"/>
</dbReference>
<keyword evidence="1" id="KW-0472">Membrane</keyword>
<evidence type="ECO:0000313" key="3">
    <source>
        <dbReference type="Proteomes" id="UP000252004"/>
    </source>
</evidence>
<protein>
    <submittedName>
        <fullName evidence="2">DUF456 domain-containing protein</fullName>
    </submittedName>
</protein>
<feature type="transmembrane region" description="Helical" evidence="1">
    <location>
        <begin position="46"/>
        <end position="64"/>
    </location>
</feature>
<dbReference type="AlphaFoldDB" id="A0A344TYC6"/>
<organism evidence="2 3">
    <name type="scientific">Streptomyces globosus</name>
    <dbReference type="NCBI Taxonomy" id="68209"/>
    <lineage>
        <taxon>Bacteria</taxon>
        <taxon>Bacillati</taxon>
        <taxon>Actinomycetota</taxon>
        <taxon>Actinomycetes</taxon>
        <taxon>Kitasatosporales</taxon>
        <taxon>Streptomycetaceae</taxon>
        <taxon>Streptomyces</taxon>
    </lineage>
</organism>
<feature type="transmembrane region" description="Helical" evidence="1">
    <location>
        <begin position="134"/>
        <end position="153"/>
    </location>
</feature>
<dbReference type="RefSeq" id="WP_114054826.1">
    <property type="nucleotide sequence ID" value="NZ_CP030862.1"/>
</dbReference>
<gene>
    <name evidence="2" type="ORF">C0216_09405</name>
</gene>
<dbReference type="EMBL" id="CP030862">
    <property type="protein sequence ID" value="AXE23647.1"/>
    <property type="molecule type" value="Genomic_DNA"/>
</dbReference>
<keyword evidence="3" id="KW-1185">Reference proteome</keyword>
<proteinExistence type="predicted"/>
<feature type="transmembrane region" description="Helical" evidence="1">
    <location>
        <begin position="84"/>
        <end position="113"/>
    </location>
</feature>
<dbReference type="Pfam" id="PF04306">
    <property type="entry name" value="DUF456"/>
    <property type="match status" value="1"/>
</dbReference>
<dbReference type="InterPro" id="IPR007403">
    <property type="entry name" value="DUF456"/>
</dbReference>
<dbReference type="KEGG" id="sgz:C0216_09405"/>
<evidence type="ECO:0000313" key="2">
    <source>
        <dbReference type="EMBL" id="AXE23647.1"/>
    </source>
</evidence>
<accession>A0A344TYC6</accession>
<keyword evidence="1" id="KW-0812">Transmembrane</keyword>